<dbReference type="AlphaFoldDB" id="A0A6A5HLR4"/>
<dbReference type="RefSeq" id="XP_053590500.1">
    <property type="nucleotide sequence ID" value="XM_053726306.1"/>
</dbReference>
<dbReference type="KEGG" id="crq:GCK72_007575"/>
<organism evidence="3 4">
    <name type="scientific">Caenorhabditis remanei</name>
    <name type="common">Caenorhabditis vulgaris</name>
    <dbReference type="NCBI Taxonomy" id="31234"/>
    <lineage>
        <taxon>Eukaryota</taxon>
        <taxon>Metazoa</taxon>
        <taxon>Ecdysozoa</taxon>
        <taxon>Nematoda</taxon>
        <taxon>Chromadorea</taxon>
        <taxon>Rhabditida</taxon>
        <taxon>Rhabditina</taxon>
        <taxon>Rhabditomorpha</taxon>
        <taxon>Rhabditoidea</taxon>
        <taxon>Rhabditidae</taxon>
        <taxon>Peloderinae</taxon>
        <taxon>Caenorhabditis</taxon>
    </lineage>
</organism>
<feature type="compositionally biased region" description="Low complexity" evidence="1">
    <location>
        <begin position="27"/>
        <end position="43"/>
    </location>
</feature>
<feature type="region of interest" description="Disordered" evidence="1">
    <location>
        <begin position="21"/>
        <end position="43"/>
    </location>
</feature>
<feature type="signal peptide" evidence="2">
    <location>
        <begin position="1"/>
        <end position="19"/>
    </location>
</feature>
<dbReference type="Proteomes" id="UP000483820">
    <property type="component" value="Chromosome II"/>
</dbReference>
<gene>
    <name evidence="3" type="ORF">GCK72_007575</name>
</gene>
<feature type="chain" id="PRO_5025652365" description="SCP domain-containing protein" evidence="2">
    <location>
        <begin position="20"/>
        <end position="92"/>
    </location>
</feature>
<dbReference type="InterPro" id="IPR035940">
    <property type="entry name" value="CAP_sf"/>
</dbReference>
<dbReference type="SUPFAM" id="SSF55797">
    <property type="entry name" value="PR-1-like"/>
    <property type="match status" value="1"/>
</dbReference>
<evidence type="ECO:0000313" key="3">
    <source>
        <dbReference type="EMBL" id="KAF1767616.1"/>
    </source>
</evidence>
<proteinExistence type="predicted"/>
<evidence type="ECO:0000313" key="4">
    <source>
        <dbReference type="Proteomes" id="UP000483820"/>
    </source>
</evidence>
<evidence type="ECO:0000256" key="1">
    <source>
        <dbReference type="SAM" id="MobiDB-lite"/>
    </source>
</evidence>
<comment type="caution">
    <text evidence="3">The sequence shown here is derived from an EMBL/GenBank/DDBJ whole genome shotgun (WGS) entry which is preliminary data.</text>
</comment>
<accession>A0A6A5HLR4</accession>
<dbReference type="EMBL" id="WUAV01000002">
    <property type="protein sequence ID" value="KAF1767616.1"/>
    <property type="molecule type" value="Genomic_DNA"/>
</dbReference>
<dbReference type="GeneID" id="78774454"/>
<evidence type="ECO:0008006" key="5">
    <source>
        <dbReference type="Google" id="ProtNLM"/>
    </source>
</evidence>
<name>A0A6A5HLR4_CAERE</name>
<dbReference type="CTD" id="78774454"/>
<protein>
    <recommendedName>
        <fullName evidence="5">SCP domain-containing protein</fullName>
    </recommendedName>
</protein>
<sequence>MIITPWVVFALLILGVSLASSTQSDNPSSATSLPSTSTPRPTTQAEFDQFVQEINNVRRSFAKKHNIADMHELTWNEELLLETKKNKICMMN</sequence>
<evidence type="ECO:0000256" key="2">
    <source>
        <dbReference type="SAM" id="SignalP"/>
    </source>
</evidence>
<reference evidence="3 4" key="1">
    <citation type="submission" date="2019-12" db="EMBL/GenBank/DDBJ databases">
        <title>Chromosome-level assembly of the Caenorhabditis remanei genome.</title>
        <authorList>
            <person name="Teterina A.A."/>
            <person name="Willis J.H."/>
            <person name="Phillips P.C."/>
        </authorList>
    </citation>
    <scope>NUCLEOTIDE SEQUENCE [LARGE SCALE GENOMIC DNA]</scope>
    <source>
        <strain evidence="3 4">PX506</strain>
        <tissue evidence="3">Whole organism</tissue>
    </source>
</reference>
<keyword evidence="2" id="KW-0732">Signal</keyword>